<keyword evidence="1" id="KW-0472">Membrane</keyword>
<dbReference type="InterPro" id="IPR000462">
    <property type="entry name" value="CDP-OH_P_trans"/>
</dbReference>
<keyword evidence="3" id="KW-1185">Reference proteome</keyword>
<dbReference type="InterPro" id="IPR043130">
    <property type="entry name" value="CDP-OH_PTrfase_TM_dom"/>
</dbReference>
<dbReference type="Pfam" id="PF01066">
    <property type="entry name" value="CDP-OH_P_transf"/>
    <property type="match status" value="1"/>
</dbReference>
<evidence type="ECO:0000256" key="1">
    <source>
        <dbReference type="SAM" id="Phobius"/>
    </source>
</evidence>
<dbReference type="Proteomes" id="UP001382727">
    <property type="component" value="Chromosome"/>
</dbReference>
<dbReference type="RefSeq" id="WP_338749861.1">
    <property type="nucleotide sequence ID" value="NZ_CP144913.1"/>
</dbReference>
<feature type="transmembrane region" description="Helical" evidence="1">
    <location>
        <begin position="207"/>
        <end position="230"/>
    </location>
</feature>
<feature type="transmembrane region" description="Helical" evidence="1">
    <location>
        <begin position="50"/>
        <end position="75"/>
    </location>
</feature>
<dbReference type="EMBL" id="CP144913">
    <property type="protein sequence ID" value="WXB76664.1"/>
    <property type="molecule type" value="Genomic_DNA"/>
</dbReference>
<accession>A0ABZ2MHW3</accession>
<dbReference type="Gene3D" id="1.20.120.1760">
    <property type="match status" value="1"/>
</dbReference>
<feature type="transmembrane region" description="Helical" evidence="1">
    <location>
        <begin position="242"/>
        <end position="265"/>
    </location>
</feature>
<reference evidence="2 3" key="1">
    <citation type="submission" date="2024-02" db="EMBL/GenBank/DDBJ databases">
        <title>Janibacter sp. nov., isolated from gut of marine sandworm.</title>
        <authorList>
            <person name="Kim B."/>
            <person name="Jun M.O."/>
            <person name="Shin N.-R."/>
        </authorList>
    </citation>
    <scope>NUCLEOTIDE SEQUENCE [LARGE SCALE GENOMIC DNA]</scope>
    <source>
        <strain evidence="2 3">A1S7</strain>
    </source>
</reference>
<name>A0ABZ2MHW3_9MICO</name>
<sequence>MIEQNPRAGRPSLEELRAVAQPPSVVGRRNSEHWAGTLYLRRMSLHFTRLILPTGISANGVTWLMIIVGVIGAAVLMIPSWWAVLACALLMQVQILIDCSDGEVARWRGTSSPMGVYLDRVGHYVTEAALPIALGVHVDGGLGSIGGWTTIGALTGCVVLLKKSFGDLVHVARHYADLPKGDEDARTAASRSAGLRSARSLLRFFPFFRAFVAIEFSLITLAVATLGLVLAELGLVGDGVMLQWWLALSLPLALMTAGGFLMMIVTSHRLTAD</sequence>
<keyword evidence="1" id="KW-1133">Transmembrane helix</keyword>
<evidence type="ECO:0000313" key="3">
    <source>
        <dbReference type="Proteomes" id="UP001382727"/>
    </source>
</evidence>
<proteinExistence type="predicted"/>
<organism evidence="2 3">
    <name type="scientific">Janibacter alittae</name>
    <dbReference type="NCBI Taxonomy" id="3115209"/>
    <lineage>
        <taxon>Bacteria</taxon>
        <taxon>Bacillati</taxon>
        <taxon>Actinomycetota</taxon>
        <taxon>Actinomycetes</taxon>
        <taxon>Micrococcales</taxon>
        <taxon>Intrasporangiaceae</taxon>
        <taxon>Janibacter</taxon>
    </lineage>
</organism>
<protein>
    <submittedName>
        <fullName evidence="2">CDP-alcohol phosphatidyltransferase family protein</fullName>
    </submittedName>
</protein>
<evidence type="ECO:0000313" key="2">
    <source>
        <dbReference type="EMBL" id="WXB76664.1"/>
    </source>
</evidence>
<keyword evidence="1" id="KW-0812">Transmembrane</keyword>
<gene>
    <name evidence="2" type="ORF">V1351_00985</name>
</gene>